<organism evidence="1">
    <name type="scientific">uncultured Desulfobacterium sp</name>
    <dbReference type="NCBI Taxonomy" id="201089"/>
    <lineage>
        <taxon>Bacteria</taxon>
        <taxon>Pseudomonadati</taxon>
        <taxon>Thermodesulfobacteriota</taxon>
        <taxon>Desulfobacteria</taxon>
        <taxon>Desulfobacterales</taxon>
        <taxon>Desulfobacteriaceae</taxon>
        <taxon>Desulfobacterium</taxon>
        <taxon>environmental samples</taxon>
    </lineage>
</organism>
<sequence>MKSIEQIIDDQVRKWELKRSEEGREKIMKPLITLSREPGSGGGIIGKTIAEQLVLDYFHNEIIQKMAESASISERLLKTLDEKGLSVLDDWISTLVNERHLWPDQYLRHLLKVVGAIGRHGGAVIVGRGASFILPPETNLRVRVVAPLETRVNNVVRDFGVSYDEAKRHVLKTESDRRAFVRKYFHEDIGAVVNYDLIINTGKLSISDAVEAIKGALKK</sequence>
<dbReference type="InterPro" id="IPR027417">
    <property type="entry name" value="P-loop_NTPase"/>
</dbReference>
<accession>A0A445N124</accession>
<dbReference type="SUPFAM" id="SSF52540">
    <property type="entry name" value="P-loop containing nucleoside triphosphate hydrolases"/>
    <property type="match status" value="1"/>
</dbReference>
<reference evidence="1" key="1">
    <citation type="submission" date="2018-01" db="EMBL/GenBank/DDBJ databases">
        <authorList>
            <person name="Regsiter A."/>
            <person name="William W."/>
        </authorList>
    </citation>
    <scope>NUCLEOTIDE SEQUENCE</scope>
    <source>
        <strain evidence="1">TRIP AH-1</strain>
    </source>
</reference>
<proteinExistence type="predicted"/>
<dbReference type="Pfam" id="PF13189">
    <property type="entry name" value="Cytidylate_kin2"/>
    <property type="match status" value="1"/>
</dbReference>
<protein>
    <submittedName>
        <fullName evidence="1">Cmk3</fullName>
        <ecNumber evidence="1">2.7.4.14</ecNumber>
    </submittedName>
</protein>
<dbReference type="Gene3D" id="3.40.50.300">
    <property type="entry name" value="P-loop containing nucleotide triphosphate hydrolases"/>
    <property type="match status" value="1"/>
</dbReference>
<name>A0A445N124_9BACT</name>
<dbReference type="EC" id="2.7.4.14" evidence="1"/>
<gene>
    <name evidence="1" type="primary">cmk</name>
    <name evidence="1" type="ORF">PITCH_A570002</name>
</gene>
<dbReference type="EMBL" id="OJIN01000200">
    <property type="protein sequence ID" value="SPD75389.1"/>
    <property type="molecule type" value="Genomic_DNA"/>
</dbReference>
<evidence type="ECO:0000313" key="1">
    <source>
        <dbReference type="EMBL" id="SPD75389.1"/>
    </source>
</evidence>
<keyword evidence="1" id="KW-0808">Transferase</keyword>
<dbReference type="GO" id="GO:0016740">
    <property type="term" value="F:transferase activity"/>
    <property type="evidence" value="ECO:0007669"/>
    <property type="project" value="UniProtKB-KW"/>
</dbReference>
<dbReference type="AlphaFoldDB" id="A0A445N124"/>